<dbReference type="InterPro" id="IPR045274">
    <property type="entry name" value="WAK-like"/>
</dbReference>
<evidence type="ECO:0000256" key="1">
    <source>
        <dbReference type="ARBA" id="ARBA00022741"/>
    </source>
</evidence>
<dbReference type="InterPro" id="IPR001245">
    <property type="entry name" value="Ser-Thr/Tyr_kinase_cat_dom"/>
</dbReference>
<dbReference type="GO" id="GO:0005524">
    <property type="term" value="F:ATP binding"/>
    <property type="evidence" value="ECO:0007669"/>
    <property type="project" value="UniProtKB-KW"/>
</dbReference>
<dbReference type="PANTHER" id="PTHR27005:SF505">
    <property type="entry name" value="PROTEIN KINASE DOMAIN-CONTAINING PROTEIN"/>
    <property type="match status" value="1"/>
</dbReference>
<name>A0A0A9GFI8_ARUDO</name>
<dbReference type="InterPro" id="IPR020635">
    <property type="entry name" value="Tyr_kinase_cat_dom"/>
</dbReference>
<sequence>MMVTEYTPHGNLSDILHQENIPIPLDIRLRIATQCAEALAYMHSYMYTQVIHGDVKPANILLDGSLNAKISDFGISRLVNTDKTLYTENVKGSIGYMDPLFAQDGRFTGKSDVYSFGVLVELITRRKATTVRGRAC</sequence>
<evidence type="ECO:0000256" key="2">
    <source>
        <dbReference type="ARBA" id="ARBA00022840"/>
    </source>
</evidence>
<dbReference type="InterPro" id="IPR011009">
    <property type="entry name" value="Kinase-like_dom_sf"/>
</dbReference>
<accession>A0A0A9GFI8</accession>
<dbReference type="Gene3D" id="1.10.510.10">
    <property type="entry name" value="Transferase(Phosphotransferase) domain 1"/>
    <property type="match status" value="1"/>
</dbReference>
<evidence type="ECO:0000313" key="4">
    <source>
        <dbReference type="EMBL" id="JAE22184.1"/>
    </source>
</evidence>
<feature type="domain" description="Protein kinase" evidence="3">
    <location>
        <begin position="1"/>
        <end position="136"/>
    </location>
</feature>
<dbReference type="PROSITE" id="PS50011">
    <property type="entry name" value="PROTEIN_KINASE_DOM"/>
    <property type="match status" value="1"/>
</dbReference>
<reference evidence="4" key="1">
    <citation type="submission" date="2014-09" db="EMBL/GenBank/DDBJ databases">
        <authorList>
            <person name="Magalhaes I.L.F."/>
            <person name="Oliveira U."/>
            <person name="Santos F.R."/>
            <person name="Vidigal T.H.D.A."/>
            <person name="Brescovit A.D."/>
            <person name="Santos A.J."/>
        </authorList>
    </citation>
    <scope>NUCLEOTIDE SEQUENCE</scope>
    <source>
        <tissue evidence="4">Shoot tissue taken approximately 20 cm above the soil surface</tissue>
    </source>
</reference>
<dbReference type="SMART" id="SM00219">
    <property type="entry name" value="TyrKc"/>
    <property type="match status" value="1"/>
</dbReference>
<dbReference type="PROSITE" id="PS00108">
    <property type="entry name" value="PROTEIN_KINASE_ST"/>
    <property type="match status" value="1"/>
</dbReference>
<dbReference type="EMBL" id="GBRH01175712">
    <property type="protein sequence ID" value="JAE22184.1"/>
    <property type="molecule type" value="Transcribed_RNA"/>
</dbReference>
<protein>
    <recommendedName>
        <fullName evidence="3">Protein kinase domain-containing protein</fullName>
    </recommendedName>
</protein>
<dbReference type="Pfam" id="PF07714">
    <property type="entry name" value="PK_Tyr_Ser-Thr"/>
    <property type="match status" value="1"/>
</dbReference>
<dbReference type="GO" id="GO:0007166">
    <property type="term" value="P:cell surface receptor signaling pathway"/>
    <property type="evidence" value="ECO:0007669"/>
    <property type="project" value="InterPro"/>
</dbReference>
<keyword evidence="2" id="KW-0067">ATP-binding</keyword>
<reference evidence="4" key="2">
    <citation type="journal article" date="2015" name="Data Brief">
        <title>Shoot transcriptome of the giant reed, Arundo donax.</title>
        <authorList>
            <person name="Barrero R.A."/>
            <person name="Guerrero F.D."/>
            <person name="Moolhuijzen P."/>
            <person name="Goolsby J.A."/>
            <person name="Tidwell J."/>
            <person name="Bellgard S.E."/>
            <person name="Bellgard M.I."/>
        </authorList>
    </citation>
    <scope>NUCLEOTIDE SEQUENCE</scope>
    <source>
        <tissue evidence="4">Shoot tissue taken approximately 20 cm above the soil surface</tissue>
    </source>
</reference>
<dbReference type="GO" id="GO:0004713">
    <property type="term" value="F:protein tyrosine kinase activity"/>
    <property type="evidence" value="ECO:0007669"/>
    <property type="project" value="InterPro"/>
</dbReference>
<dbReference type="InterPro" id="IPR008271">
    <property type="entry name" value="Ser/Thr_kinase_AS"/>
</dbReference>
<keyword evidence="1" id="KW-0547">Nucleotide-binding</keyword>
<dbReference type="GO" id="GO:0004674">
    <property type="term" value="F:protein serine/threonine kinase activity"/>
    <property type="evidence" value="ECO:0007669"/>
    <property type="project" value="TreeGrafter"/>
</dbReference>
<proteinExistence type="predicted"/>
<dbReference type="SUPFAM" id="SSF56112">
    <property type="entry name" value="Protein kinase-like (PK-like)"/>
    <property type="match status" value="1"/>
</dbReference>
<organism evidence="4">
    <name type="scientific">Arundo donax</name>
    <name type="common">Giant reed</name>
    <name type="synonym">Donax arundinaceus</name>
    <dbReference type="NCBI Taxonomy" id="35708"/>
    <lineage>
        <taxon>Eukaryota</taxon>
        <taxon>Viridiplantae</taxon>
        <taxon>Streptophyta</taxon>
        <taxon>Embryophyta</taxon>
        <taxon>Tracheophyta</taxon>
        <taxon>Spermatophyta</taxon>
        <taxon>Magnoliopsida</taxon>
        <taxon>Liliopsida</taxon>
        <taxon>Poales</taxon>
        <taxon>Poaceae</taxon>
        <taxon>PACMAD clade</taxon>
        <taxon>Arundinoideae</taxon>
        <taxon>Arundineae</taxon>
        <taxon>Arundo</taxon>
    </lineage>
</organism>
<dbReference type="InterPro" id="IPR000719">
    <property type="entry name" value="Prot_kinase_dom"/>
</dbReference>
<evidence type="ECO:0000259" key="3">
    <source>
        <dbReference type="PROSITE" id="PS50011"/>
    </source>
</evidence>
<dbReference type="GO" id="GO:0005886">
    <property type="term" value="C:plasma membrane"/>
    <property type="evidence" value="ECO:0007669"/>
    <property type="project" value="TreeGrafter"/>
</dbReference>
<dbReference type="PANTHER" id="PTHR27005">
    <property type="entry name" value="WALL-ASSOCIATED RECEPTOR KINASE-LIKE 21"/>
    <property type="match status" value="1"/>
</dbReference>
<dbReference type="AlphaFoldDB" id="A0A0A9GFI8"/>